<feature type="transmembrane region" description="Helical" evidence="5">
    <location>
        <begin position="149"/>
        <end position="167"/>
    </location>
</feature>
<feature type="transmembrane region" description="Helical" evidence="5">
    <location>
        <begin position="406"/>
        <end position="429"/>
    </location>
</feature>
<dbReference type="AlphaFoldDB" id="A0A6I4J1U8"/>
<dbReference type="InterPro" id="IPR050598">
    <property type="entry name" value="AminoAcid_Transporter"/>
</dbReference>
<evidence type="ECO:0000256" key="1">
    <source>
        <dbReference type="ARBA" id="ARBA00004141"/>
    </source>
</evidence>
<evidence type="ECO:0000256" key="3">
    <source>
        <dbReference type="ARBA" id="ARBA00022989"/>
    </source>
</evidence>
<keyword evidence="7" id="KW-1185">Reference proteome</keyword>
<evidence type="ECO:0000256" key="5">
    <source>
        <dbReference type="SAM" id="Phobius"/>
    </source>
</evidence>
<evidence type="ECO:0000313" key="7">
    <source>
        <dbReference type="Proteomes" id="UP000441389"/>
    </source>
</evidence>
<accession>A0A6I4J1U8</accession>
<feature type="transmembrane region" description="Helical" evidence="5">
    <location>
        <begin position="179"/>
        <end position="198"/>
    </location>
</feature>
<proteinExistence type="predicted"/>
<feature type="transmembrane region" description="Helical" evidence="5">
    <location>
        <begin position="35"/>
        <end position="53"/>
    </location>
</feature>
<dbReference type="GO" id="GO:0015179">
    <property type="term" value="F:L-amino acid transmembrane transporter activity"/>
    <property type="evidence" value="ECO:0007669"/>
    <property type="project" value="TreeGrafter"/>
</dbReference>
<dbReference type="PIRSF" id="PIRSF006060">
    <property type="entry name" value="AA_transporter"/>
    <property type="match status" value="1"/>
</dbReference>
<organism evidence="6 7">
    <name type="scientific">Sphingomonas horti</name>
    <dbReference type="NCBI Taxonomy" id="2682842"/>
    <lineage>
        <taxon>Bacteria</taxon>
        <taxon>Pseudomonadati</taxon>
        <taxon>Pseudomonadota</taxon>
        <taxon>Alphaproteobacteria</taxon>
        <taxon>Sphingomonadales</taxon>
        <taxon>Sphingomonadaceae</taxon>
        <taxon>Sphingomonas</taxon>
    </lineage>
</organism>
<dbReference type="Proteomes" id="UP000441389">
    <property type="component" value="Unassembled WGS sequence"/>
</dbReference>
<comment type="caution">
    <text evidence="6">The sequence shown here is derived from an EMBL/GenBank/DDBJ whole genome shotgun (WGS) entry which is preliminary data.</text>
</comment>
<dbReference type="InterPro" id="IPR002293">
    <property type="entry name" value="AA/rel_permease1"/>
</dbReference>
<dbReference type="PANTHER" id="PTHR11785:SF512">
    <property type="entry name" value="SOBREMESA, ISOFORM B"/>
    <property type="match status" value="1"/>
</dbReference>
<dbReference type="PANTHER" id="PTHR11785">
    <property type="entry name" value="AMINO ACID TRANSPORTER"/>
    <property type="match status" value="1"/>
</dbReference>
<evidence type="ECO:0000256" key="4">
    <source>
        <dbReference type="ARBA" id="ARBA00023136"/>
    </source>
</evidence>
<evidence type="ECO:0000256" key="2">
    <source>
        <dbReference type="ARBA" id="ARBA00022692"/>
    </source>
</evidence>
<feature type="transmembrane region" description="Helical" evidence="5">
    <location>
        <begin position="253"/>
        <end position="276"/>
    </location>
</feature>
<gene>
    <name evidence="6" type="ORF">GON01_10680</name>
</gene>
<sequence>MARGQAGRPLHDAGRARPVNEASAQPALVRRLGPFDVTMLVMGGIIGSGIFVNPAEVARHVSTPFLIVGVWLIGGLIAIAGAFVYAELAARRPEVGGQYAYIRDAWGPIPAFLYGWALLLVIQSGGMAAVAITFARYVLDLAAIGLPEWSLAVGALALLTAINCLGVRAGGTVQSLLMVLKIGAILMLVACGLLLAPAAPVAPAAPAEPVPVGTLAAIGAALTPVMFSYGGWQTSSFVSGEMRDPRRDLVRGLLFGVLGVVMLYALVALACVVVLGPDGLAQSPTPASDVMRAALGEKGASLIALGIAISALGFLSQGMLTTPRVYFAMAEDRLFFRGIAAVSPRTHAPVAAILLQGVAACLIAVSGTYGQILSYVVSVDFIFFGLTGAALFVFRRRDPAGGSFRAPGHPWTTLFFVLACAATVAGTIWNNPVNSAIGFAILLAGVPVCLFWLRRRARA</sequence>
<dbReference type="Pfam" id="PF13520">
    <property type="entry name" value="AA_permease_2"/>
    <property type="match status" value="1"/>
</dbReference>
<evidence type="ECO:0000313" key="6">
    <source>
        <dbReference type="EMBL" id="MVO78395.1"/>
    </source>
</evidence>
<dbReference type="GO" id="GO:0016020">
    <property type="term" value="C:membrane"/>
    <property type="evidence" value="ECO:0007669"/>
    <property type="project" value="UniProtKB-SubCell"/>
</dbReference>
<feature type="transmembrane region" description="Helical" evidence="5">
    <location>
        <begin position="302"/>
        <end position="327"/>
    </location>
</feature>
<name>A0A6I4J1U8_9SPHN</name>
<comment type="subcellular location">
    <subcellularLocation>
        <location evidence="1">Membrane</location>
        <topology evidence="1">Multi-pass membrane protein</topology>
    </subcellularLocation>
</comment>
<keyword evidence="3 5" id="KW-1133">Transmembrane helix</keyword>
<feature type="transmembrane region" description="Helical" evidence="5">
    <location>
        <begin position="111"/>
        <end position="137"/>
    </location>
</feature>
<feature type="transmembrane region" description="Helical" evidence="5">
    <location>
        <begin position="210"/>
        <end position="232"/>
    </location>
</feature>
<feature type="transmembrane region" description="Helical" evidence="5">
    <location>
        <begin position="372"/>
        <end position="394"/>
    </location>
</feature>
<keyword evidence="2 5" id="KW-0812">Transmembrane</keyword>
<dbReference type="EMBL" id="WQMS01000013">
    <property type="protein sequence ID" value="MVO78395.1"/>
    <property type="molecule type" value="Genomic_DNA"/>
</dbReference>
<dbReference type="Gene3D" id="1.20.1740.10">
    <property type="entry name" value="Amino acid/polyamine transporter I"/>
    <property type="match status" value="1"/>
</dbReference>
<protein>
    <submittedName>
        <fullName evidence="6">Amino acid permease</fullName>
    </submittedName>
</protein>
<feature type="transmembrane region" description="Helical" evidence="5">
    <location>
        <begin position="348"/>
        <end position="366"/>
    </location>
</feature>
<reference evidence="6 7" key="1">
    <citation type="submission" date="2019-12" db="EMBL/GenBank/DDBJ databases">
        <authorList>
            <person name="Huq M.A."/>
        </authorList>
    </citation>
    <scope>NUCLEOTIDE SEQUENCE [LARGE SCALE GENOMIC DNA]</scope>
    <source>
        <strain evidence="6 7">MAH-20</strain>
    </source>
</reference>
<feature type="transmembrane region" description="Helical" evidence="5">
    <location>
        <begin position="435"/>
        <end position="453"/>
    </location>
</feature>
<keyword evidence="4 5" id="KW-0472">Membrane</keyword>
<feature type="transmembrane region" description="Helical" evidence="5">
    <location>
        <begin position="65"/>
        <end position="90"/>
    </location>
</feature>